<evidence type="ECO:0000256" key="2">
    <source>
        <dbReference type="SAM" id="SignalP"/>
    </source>
</evidence>
<dbReference type="EMBL" id="LFYR01001253">
    <property type="protein sequence ID" value="KMZ63321.1"/>
    <property type="molecule type" value="Genomic_DNA"/>
</dbReference>
<keyword evidence="2" id="KW-0732">Signal</keyword>
<evidence type="ECO:0000256" key="1">
    <source>
        <dbReference type="ARBA" id="ARBA00023157"/>
    </source>
</evidence>
<keyword evidence="5" id="KW-1185">Reference proteome</keyword>
<proteinExistence type="predicted"/>
<feature type="signal peptide" evidence="2">
    <location>
        <begin position="1"/>
        <end position="25"/>
    </location>
</feature>
<dbReference type="AlphaFoldDB" id="A0A0K9P2P6"/>
<sequence>MTKSQVFLMIVVTMLIAISAGMVEAVTMCYAPSKTFHGKCKDDPQGCKAACISEGFDLGPCRGEPLTVRTSTDSRSRRNRWLDEGLAFNMRMQLSAYWKSVILRLVDGVALHHLYSVKNLVEINLIEEQLRQASRTWFS</sequence>
<reference evidence="5" key="1">
    <citation type="journal article" date="2016" name="Nature">
        <title>The genome of the seagrass Zostera marina reveals angiosperm adaptation to the sea.</title>
        <authorList>
            <person name="Olsen J.L."/>
            <person name="Rouze P."/>
            <person name="Verhelst B."/>
            <person name="Lin Y.-C."/>
            <person name="Bayer T."/>
            <person name="Collen J."/>
            <person name="Dattolo E."/>
            <person name="De Paoli E."/>
            <person name="Dittami S."/>
            <person name="Maumus F."/>
            <person name="Michel G."/>
            <person name="Kersting A."/>
            <person name="Lauritano C."/>
            <person name="Lohaus R."/>
            <person name="Toepel M."/>
            <person name="Tonon T."/>
            <person name="Vanneste K."/>
            <person name="Amirebrahimi M."/>
            <person name="Brakel J."/>
            <person name="Bostroem C."/>
            <person name="Chovatia M."/>
            <person name="Grimwood J."/>
            <person name="Jenkins J.W."/>
            <person name="Jueterbock A."/>
            <person name="Mraz A."/>
            <person name="Stam W.T."/>
            <person name="Tice H."/>
            <person name="Bornberg-Bauer E."/>
            <person name="Green P.J."/>
            <person name="Pearson G.A."/>
            <person name="Procaccini G."/>
            <person name="Duarte C.M."/>
            <person name="Schmutz J."/>
            <person name="Reusch T.B.H."/>
            <person name="Van de Peer Y."/>
        </authorList>
    </citation>
    <scope>NUCLEOTIDE SEQUENCE [LARGE SCALE GENOMIC DNA]</scope>
    <source>
        <strain evidence="5">cv. Finnish</strain>
    </source>
</reference>
<gene>
    <name evidence="4" type="ORF">ZOSMA_418G00150</name>
</gene>
<keyword evidence="1" id="KW-1015">Disulfide bond</keyword>
<name>A0A0K9P2P6_ZOSMR</name>
<protein>
    <recommendedName>
        <fullName evidence="3">Knottins-like domain-containing protein</fullName>
    </recommendedName>
</protein>
<dbReference type="InterPro" id="IPR003614">
    <property type="entry name" value="Knottins"/>
</dbReference>
<accession>A0A0K9P2P6</accession>
<dbReference type="Proteomes" id="UP000036987">
    <property type="component" value="Unassembled WGS sequence"/>
</dbReference>
<dbReference type="PANTHER" id="PTHR33147">
    <property type="entry name" value="DEFENSIN-LIKE PROTEIN 1"/>
    <property type="match status" value="1"/>
</dbReference>
<dbReference type="Gene3D" id="3.30.30.10">
    <property type="entry name" value="Knottin, scorpion toxin-like"/>
    <property type="match status" value="1"/>
</dbReference>
<feature type="chain" id="PRO_5005527231" description="Knottins-like domain-containing protein" evidence="2">
    <location>
        <begin position="26"/>
        <end position="139"/>
    </location>
</feature>
<evidence type="ECO:0000259" key="3">
    <source>
        <dbReference type="Pfam" id="PF00304"/>
    </source>
</evidence>
<dbReference type="SUPFAM" id="SSF57095">
    <property type="entry name" value="Scorpion toxin-like"/>
    <property type="match status" value="1"/>
</dbReference>
<evidence type="ECO:0000313" key="4">
    <source>
        <dbReference type="EMBL" id="KMZ63321.1"/>
    </source>
</evidence>
<dbReference type="Pfam" id="PF00304">
    <property type="entry name" value="Gamma-thionin"/>
    <property type="match status" value="1"/>
</dbReference>
<dbReference type="InterPro" id="IPR036574">
    <property type="entry name" value="Scorpion_toxin-like_sf"/>
</dbReference>
<evidence type="ECO:0000313" key="5">
    <source>
        <dbReference type="Proteomes" id="UP000036987"/>
    </source>
</evidence>
<feature type="domain" description="Knottins-like" evidence="3">
    <location>
        <begin position="28"/>
        <end position="63"/>
    </location>
</feature>
<dbReference type="OrthoDB" id="5061070at2759"/>
<comment type="caution">
    <text evidence="4">The sequence shown here is derived from an EMBL/GenBank/DDBJ whole genome shotgun (WGS) entry which is preliminary data.</text>
</comment>
<organism evidence="4 5">
    <name type="scientific">Zostera marina</name>
    <name type="common">Eelgrass</name>
    <dbReference type="NCBI Taxonomy" id="29655"/>
    <lineage>
        <taxon>Eukaryota</taxon>
        <taxon>Viridiplantae</taxon>
        <taxon>Streptophyta</taxon>
        <taxon>Embryophyta</taxon>
        <taxon>Tracheophyta</taxon>
        <taxon>Spermatophyta</taxon>
        <taxon>Magnoliopsida</taxon>
        <taxon>Liliopsida</taxon>
        <taxon>Zosteraceae</taxon>
        <taxon>Zostera</taxon>
    </lineage>
</organism>
<dbReference type="PANTHER" id="PTHR33147:SF106">
    <property type="entry name" value="DEFENSIN-LIKE PROTEIN 11"/>
    <property type="match status" value="1"/>
</dbReference>